<keyword evidence="1" id="KW-1133">Transmembrane helix</keyword>
<keyword evidence="1" id="KW-0472">Membrane</keyword>
<evidence type="ECO:0000313" key="2">
    <source>
        <dbReference type="EMBL" id="MES0874058.1"/>
    </source>
</evidence>
<sequence>MTVDWGELIRALGLVMVIEGLMPFAMPSRWRSMLLTIAQFDSRALRLMGACSIGAGLLVLHLVQG</sequence>
<dbReference type="Pfam" id="PF09838">
    <property type="entry name" value="DUF2065"/>
    <property type="match status" value="1"/>
</dbReference>
<comment type="caution">
    <text evidence="2">The sequence shown here is derived from an EMBL/GenBank/DDBJ whole genome shotgun (WGS) entry which is preliminary data.</text>
</comment>
<gene>
    <name evidence="2" type="ORF">ABSH63_08585</name>
</gene>
<dbReference type="InterPro" id="IPR019201">
    <property type="entry name" value="DUF2065"/>
</dbReference>
<dbReference type="EMBL" id="JBEPIJ010000008">
    <property type="protein sequence ID" value="MES0874058.1"/>
    <property type="molecule type" value="Genomic_DNA"/>
</dbReference>
<dbReference type="PANTHER" id="PTHR38602">
    <property type="entry name" value="INNER MEMBRANE PROTEIN-RELATED"/>
    <property type="match status" value="1"/>
</dbReference>
<feature type="transmembrane region" description="Helical" evidence="1">
    <location>
        <begin position="6"/>
        <end position="24"/>
    </location>
</feature>
<dbReference type="PANTHER" id="PTHR38602:SF1">
    <property type="entry name" value="INNER MEMBRANE PROTEIN"/>
    <property type="match status" value="1"/>
</dbReference>
<dbReference type="Proteomes" id="UP001465331">
    <property type="component" value="Unassembled WGS sequence"/>
</dbReference>
<name>A0ABV2A9X0_9GAMM</name>
<organism evidence="2 3">
    <name type="scientific">Sinimarinibacterium thermocellulolyticum</name>
    <dbReference type="NCBI Taxonomy" id="3170016"/>
    <lineage>
        <taxon>Bacteria</taxon>
        <taxon>Pseudomonadati</taxon>
        <taxon>Pseudomonadota</taxon>
        <taxon>Gammaproteobacteria</taxon>
        <taxon>Nevskiales</taxon>
        <taxon>Nevskiaceae</taxon>
        <taxon>Sinimarinibacterium</taxon>
    </lineage>
</organism>
<accession>A0ABV2A9X0</accession>
<evidence type="ECO:0000256" key="1">
    <source>
        <dbReference type="SAM" id="Phobius"/>
    </source>
</evidence>
<keyword evidence="3" id="KW-1185">Reference proteome</keyword>
<keyword evidence="1" id="KW-0812">Transmembrane</keyword>
<proteinExistence type="predicted"/>
<dbReference type="RefSeq" id="WP_352889013.1">
    <property type="nucleotide sequence ID" value="NZ_JBEPIJ010000008.1"/>
</dbReference>
<protein>
    <submittedName>
        <fullName evidence="2">DUF2065 domain-containing protein</fullName>
    </submittedName>
</protein>
<reference evidence="2 3" key="1">
    <citation type="submission" date="2024-06" db="EMBL/GenBank/DDBJ databases">
        <authorList>
            <person name="Li Z."/>
            <person name="Jiang Y."/>
        </authorList>
    </citation>
    <scope>NUCLEOTIDE SEQUENCE [LARGE SCALE GENOMIC DNA]</scope>
    <source>
        <strain evidence="2 3">HSW-8</strain>
    </source>
</reference>
<evidence type="ECO:0000313" key="3">
    <source>
        <dbReference type="Proteomes" id="UP001465331"/>
    </source>
</evidence>
<feature type="transmembrane region" description="Helical" evidence="1">
    <location>
        <begin position="44"/>
        <end position="63"/>
    </location>
</feature>